<dbReference type="RefSeq" id="XP_013900516.1">
    <property type="nucleotide sequence ID" value="XM_014045062.1"/>
</dbReference>
<dbReference type="GeneID" id="25739338"/>
<sequence>MMQWMFQNLATGTAVSPVDGKTYPMFLLFHPRDHCAHNNSMTPLPAKSGSYNRFVEFPLTGCSETSSGTTWNFSCATRGQDNPGFTRNTSAEVWNASSLEKNNGNPRYTSLGSNKVEFSTRRCNDRGQCAYTVKTLQSWSYNKKTGALTVTSKLLIGLTWYAGSNTRIINTWADGLDPYHKFYRAAMHYTEEYSTLPGWLPDAYNKANPPKGR</sequence>
<protein>
    <submittedName>
        <fullName evidence="1">Uncharacterized protein</fullName>
    </submittedName>
</protein>
<proteinExistence type="predicted"/>
<reference evidence="1 2" key="1">
    <citation type="journal article" date="2013" name="BMC Genomics">
        <title>Reconstruction of the lipid metabolism for the microalga Monoraphidium neglectum from its genome sequence reveals characteristics suitable for biofuel production.</title>
        <authorList>
            <person name="Bogen C."/>
            <person name="Al-Dilaimi A."/>
            <person name="Albersmeier A."/>
            <person name="Wichmann J."/>
            <person name="Grundmann M."/>
            <person name="Rupp O."/>
            <person name="Lauersen K.J."/>
            <person name="Blifernez-Klassen O."/>
            <person name="Kalinowski J."/>
            <person name="Goesmann A."/>
            <person name="Mussgnug J.H."/>
            <person name="Kruse O."/>
        </authorList>
    </citation>
    <scope>NUCLEOTIDE SEQUENCE [LARGE SCALE GENOMIC DNA]</scope>
    <source>
        <strain evidence="1 2">SAG 48.87</strain>
    </source>
</reference>
<dbReference type="Proteomes" id="UP000054498">
    <property type="component" value="Unassembled WGS sequence"/>
</dbReference>
<dbReference type="AlphaFoldDB" id="A0A0D2MLR2"/>
<dbReference type="EMBL" id="KK101269">
    <property type="protein sequence ID" value="KIZ01497.1"/>
    <property type="molecule type" value="Genomic_DNA"/>
</dbReference>
<organism evidence="1 2">
    <name type="scientific">Monoraphidium neglectum</name>
    <dbReference type="NCBI Taxonomy" id="145388"/>
    <lineage>
        <taxon>Eukaryota</taxon>
        <taxon>Viridiplantae</taxon>
        <taxon>Chlorophyta</taxon>
        <taxon>core chlorophytes</taxon>
        <taxon>Chlorophyceae</taxon>
        <taxon>CS clade</taxon>
        <taxon>Sphaeropleales</taxon>
        <taxon>Selenastraceae</taxon>
        <taxon>Monoraphidium</taxon>
    </lineage>
</organism>
<evidence type="ECO:0000313" key="2">
    <source>
        <dbReference type="Proteomes" id="UP000054498"/>
    </source>
</evidence>
<dbReference type="OrthoDB" id="531284at2759"/>
<gene>
    <name evidence="1" type="ORF">MNEG_6462</name>
</gene>
<dbReference type="KEGG" id="mng:MNEG_6462"/>
<name>A0A0D2MLR2_9CHLO</name>
<evidence type="ECO:0000313" key="1">
    <source>
        <dbReference type="EMBL" id="KIZ01497.1"/>
    </source>
</evidence>
<keyword evidence="2" id="KW-1185">Reference proteome</keyword>
<accession>A0A0D2MLR2</accession>